<dbReference type="NCBIfam" id="TIGR02209">
    <property type="entry name" value="ftsL_broad"/>
    <property type="match status" value="1"/>
</dbReference>
<keyword evidence="8" id="KW-0997">Cell inner membrane</keyword>
<comment type="subcellular location">
    <subcellularLocation>
        <location evidence="8">Cell inner membrane</location>
        <topology evidence="8">Single-pass type II membrane protein</topology>
    </subcellularLocation>
    <subcellularLocation>
        <location evidence="1">Cell membrane</location>
        <topology evidence="1">Single-pass type II membrane protein</topology>
    </subcellularLocation>
    <text evidence="8">Localizes to the division septum where it forms a ring structure.</text>
</comment>
<proteinExistence type="inferred from homology"/>
<comment type="subunit">
    <text evidence="8">Part of a complex composed of FtsB, FtsL and FtsQ.</text>
</comment>
<dbReference type="PANTHER" id="PTHR37479:SF1">
    <property type="entry name" value="CELL DIVISION PROTEIN FTSL"/>
    <property type="match status" value="1"/>
</dbReference>
<evidence type="ECO:0000256" key="8">
    <source>
        <dbReference type="HAMAP-Rule" id="MF_00910"/>
    </source>
</evidence>
<evidence type="ECO:0000256" key="4">
    <source>
        <dbReference type="ARBA" id="ARBA00022692"/>
    </source>
</evidence>
<keyword evidence="7 8" id="KW-0131">Cell cycle</keyword>
<evidence type="ECO:0000256" key="5">
    <source>
        <dbReference type="ARBA" id="ARBA00022989"/>
    </source>
</evidence>
<evidence type="ECO:0000256" key="3">
    <source>
        <dbReference type="ARBA" id="ARBA00022618"/>
    </source>
</evidence>
<dbReference type="EMBL" id="CAADFG010000036">
    <property type="protein sequence ID" value="VFJ91925.1"/>
    <property type="molecule type" value="Genomic_DNA"/>
</dbReference>
<comment type="similarity">
    <text evidence="8">Belongs to the FtsL family.</text>
</comment>
<keyword evidence="6 8" id="KW-0472">Membrane</keyword>
<name>A0A450UG44_9GAMM</name>
<accession>A0A450UG44</accession>
<evidence type="ECO:0000256" key="1">
    <source>
        <dbReference type="ARBA" id="ARBA00004401"/>
    </source>
</evidence>
<dbReference type="InterPro" id="IPR011922">
    <property type="entry name" value="Cell_div_FtsL"/>
</dbReference>
<dbReference type="EMBL" id="CAADFI010000018">
    <property type="protein sequence ID" value="VFJ91458.1"/>
    <property type="molecule type" value="Genomic_DNA"/>
</dbReference>
<dbReference type="GO" id="GO:0005886">
    <property type="term" value="C:plasma membrane"/>
    <property type="evidence" value="ECO:0007669"/>
    <property type="project" value="UniProtKB-SubCell"/>
</dbReference>
<evidence type="ECO:0000256" key="6">
    <source>
        <dbReference type="ARBA" id="ARBA00023136"/>
    </source>
</evidence>
<gene>
    <name evidence="8" type="primary">ftsL</name>
    <name evidence="11" type="ORF">BECKH772A_GA0070896_1003610</name>
    <name evidence="10" type="ORF">BECKH772B_GA0070898_1001810</name>
    <name evidence="12" type="ORF">BECKH772C_GA0070978_100359</name>
</gene>
<comment type="function">
    <text evidence="8">Essential cell division protein. May link together the upstream cell division proteins, which are predominantly cytoplasmic, with the downstream cell division proteins, which are predominantly periplasmic.</text>
</comment>
<dbReference type="HAMAP" id="MF_00910">
    <property type="entry name" value="FtsL"/>
    <property type="match status" value="1"/>
</dbReference>
<keyword evidence="2 8" id="KW-1003">Cell membrane</keyword>
<sequence length="88" mass="10031">MVIRILASVLMVAILASAVGVIYIKHLNRTLFIELQQLEQERDAMDVEWGKLALEQSTWATHDRIERVAREQLHLTVPNLDAVVLVMP</sequence>
<evidence type="ECO:0000256" key="2">
    <source>
        <dbReference type="ARBA" id="ARBA00022475"/>
    </source>
</evidence>
<dbReference type="PANTHER" id="PTHR37479">
    <property type="entry name" value="CELL DIVISION PROTEIN FTSL"/>
    <property type="match status" value="1"/>
</dbReference>
<dbReference type="GO" id="GO:0043093">
    <property type="term" value="P:FtsZ-dependent cytokinesis"/>
    <property type="evidence" value="ECO:0007669"/>
    <property type="project" value="UniProtKB-UniRule"/>
</dbReference>
<reference evidence="10" key="1">
    <citation type="submission" date="2019-02" db="EMBL/GenBank/DDBJ databases">
        <authorList>
            <person name="Gruber-Vodicka R. H."/>
            <person name="Seah K. B. B."/>
        </authorList>
    </citation>
    <scope>NUCLEOTIDE SEQUENCE</scope>
    <source>
        <strain evidence="12">BECK_SA2B12</strain>
        <strain evidence="11">BECK_SA2B15</strain>
        <strain evidence="10">BECK_SA2B20</strain>
    </source>
</reference>
<evidence type="ECO:0000256" key="9">
    <source>
        <dbReference type="NCBIfam" id="TIGR02209"/>
    </source>
</evidence>
<keyword evidence="5 8" id="KW-1133">Transmembrane helix</keyword>
<keyword evidence="3 8" id="KW-0132">Cell division</keyword>
<organism evidence="10">
    <name type="scientific">Candidatus Kentrum eta</name>
    <dbReference type="NCBI Taxonomy" id="2126337"/>
    <lineage>
        <taxon>Bacteria</taxon>
        <taxon>Pseudomonadati</taxon>
        <taxon>Pseudomonadota</taxon>
        <taxon>Gammaproteobacteria</taxon>
        <taxon>Candidatus Kentrum</taxon>
    </lineage>
</organism>
<dbReference type="AlphaFoldDB" id="A0A450UG44"/>
<dbReference type="GO" id="GO:0032153">
    <property type="term" value="C:cell division site"/>
    <property type="evidence" value="ECO:0007669"/>
    <property type="project" value="UniProtKB-UniRule"/>
</dbReference>
<keyword evidence="4 8" id="KW-0812">Transmembrane</keyword>
<protein>
    <recommendedName>
        <fullName evidence="8 9">Cell division protein FtsL</fullName>
    </recommendedName>
</protein>
<evidence type="ECO:0000313" key="10">
    <source>
        <dbReference type="EMBL" id="VFJ91458.1"/>
    </source>
</evidence>
<evidence type="ECO:0000313" key="11">
    <source>
        <dbReference type="EMBL" id="VFJ91925.1"/>
    </source>
</evidence>
<evidence type="ECO:0000313" key="12">
    <source>
        <dbReference type="EMBL" id="VFJ99772.1"/>
    </source>
</evidence>
<dbReference type="Pfam" id="PF04999">
    <property type="entry name" value="FtsL"/>
    <property type="match status" value="1"/>
</dbReference>
<dbReference type="EMBL" id="CAADFJ010000035">
    <property type="protein sequence ID" value="VFJ99772.1"/>
    <property type="molecule type" value="Genomic_DNA"/>
</dbReference>
<evidence type="ECO:0000256" key="7">
    <source>
        <dbReference type="ARBA" id="ARBA00023306"/>
    </source>
</evidence>